<gene>
    <name evidence="2" type="ORF">PR048_018911</name>
</gene>
<protein>
    <submittedName>
        <fullName evidence="2">Uncharacterized protein</fullName>
    </submittedName>
</protein>
<feature type="region of interest" description="Disordered" evidence="1">
    <location>
        <begin position="626"/>
        <end position="657"/>
    </location>
</feature>
<keyword evidence="3" id="KW-1185">Reference proteome</keyword>
<evidence type="ECO:0000313" key="2">
    <source>
        <dbReference type="EMBL" id="KAJ8878334.1"/>
    </source>
</evidence>
<name>A0ABQ9H245_9NEOP</name>
<organism evidence="2 3">
    <name type="scientific">Dryococelus australis</name>
    <dbReference type="NCBI Taxonomy" id="614101"/>
    <lineage>
        <taxon>Eukaryota</taxon>
        <taxon>Metazoa</taxon>
        <taxon>Ecdysozoa</taxon>
        <taxon>Arthropoda</taxon>
        <taxon>Hexapoda</taxon>
        <taxon>Insecta</taxon>
        <taxon>Pterygota</taxon>
        <taxon>Neoptera</taxon>
        <taxon>Polyneoptera</taxon>
        <taxon>Phasmatodea</taxon>
        <taxon>Verophasmatodea</taxon>
        <taxon>Anareolatae</taxon>
        <taxon>Phasmatidae</taxon>
        <taxon>Eurycanthinae</taxon>
        <taxon>Dryococelus</taxon>
    </lineage>
</organism>
<feature type="compositionally biased region" description="Low complexity" evidence="1">
    <location>
        <begin position="626"/>
        <end position="636"/>
    </location>
</feature>
<reference evidence="2 3" key="1">
    <citation type="submission" date="2023-02" db="EMBL/GenBank/DDBJ databases">
        <title>LHISI_Scaffold_Assembly.</title>
        <authorList>
            <person name="Stuart O.P."/>
            <person name="Cleave R."/>
            <person name="Magrath M.J.L."/>
            <person name="Mikheyev A.S."/>
        </authorList>
    </citation>
    <scope>NUCLEOTIDE SEQUENCE [LARGE SCALE GENOMIC DNA]</scope>
    <source>
        <strain evidence="2">Daus_M_001</strain>
        <tissue evidence="2">Leg muscle</tissue>
    </source>
</reference>
<evidence type="ECO:0000313" key="3">
    <source>
        <dbReference type="Proteomes" id="UP001159363"/>
    </source>
</evidence>
<dbReference type="EMBL" id="JARBHB010000007">
    <property type="protein sequence ID" value="KAJ8878334.1"/>
    <property type="molecule type" value="Genomic_DNA"/>
</dbReference>
<dbReference type="Proteomes" id="UP001159363">
    <property type="component" value="Chromosome 6"/>
</dbReference>
<proteinExistence type="predicted"/>
<evidence type="ECO:0000256" key="1">
    <source>
        <dbReference type="SAM" id="MobiDB-lite"/>
    </source>
</evidence>
<comment type="caution">
    <text evidence="2">The sequence shown here is derived from an EMBL/GenBank/DDBJ whole genome shotgun (WGS) entry which is preliminary data.</text>
</comment>
<sequence>MFTTNLSVLSASNIPDRMLGNFTTNLRVLSASNIPDRMLGNFTTNLRVLSASNIPDRMLANFTQLRTAFHTVVQQAFHYFPSIVTNFTGYISSSSRMTGLPPTVPQVHAAQRENCTPVQSPARRGDVVLVDLTAAALLDLKRGERSRQAGPLRLERTPSRVFCAVVVCANTPISGKMNKRGRITDASLHNILELRHSGINFSQAMSGRAFEINVGHAASDIYLVDQMTRKVRRILELVLLVHWLLSRSEDISLLTTLHTMKAHHYNVFIHWRKGFQDVSNEVGPRVRAQRHVALEEYLWYELYTTRNQWPTSLTPSLRDVLFVQVSAPLYWNGFISGLTRIQNLDKIDFKRVYTEVTFTIRSEFIRHALDDFAPIADLQGNKKLILAHHNIERGRGSQAVRPLASSQGELGSISGRVDAVGRRRGFLDNLGTEIPATTRNIRAAATVLREVLVNEIHCIWHAFRTTGQCCIRLEGDQTIVCNIIGGANFLKLHMDSEFYLYPRFRGDRNRHNATNGIERTNDRLDKRRQAAELITYRHADEVGCREILVCQIRWLTFVSPDSLRTQHMQLAERLACSDLTKAIRVQSLAGSLRIFASGNHAERCRCSAAGFLGDFPFLPPLHAGAAPSSPVSPSSALKTSMHEESEDLSNGTIGSREEDEVIPGSHHGIDDLCLPRTTVDQLTMSTILTASILPAAAVGRQGIVNYIGSRTFVGLHVSPFLLTSVSPLSSECTAWPHTHTHKRTHPGMLHPWHLDQRPYTRPRALSLSLVLPTPPAYITPDHTSSSTRHRLAGDLLCADPPSTRVTAYLLPDSVAVSMCRPRAHLTIVIVFDDNVTSLKEETTMSGPAFLCTIDSDQVLHLHHLPLVIVLTGILLKGSNACTLNQHRAVDTHMPRAHPVVDVTSLEAETAMTSPDFPCMLDTDQVLHLHHHLLLEVLAVKMADILSWSTIVLDRHRSSIPRWPPVMASQFGTNFSTSDRFRRFVQTSATLCKLPELWQLALAANWPPREKGKKREILASPFLRMTPGAAEPFFLYYYGKREILRENREIQESVPDTPIPTLAPGTMFKATRLAEYSADAVAIASLGTCLNEIRTARVFKAVVQLVLLSCRRAGFVVHWCVKRPPPVTDIWFN</sequence>
<accession>A0ABQ9H245</accession>